<dbReference type="GO" id="GO:0000379">
    <property type="term" value="P:tRNA-type intron splice site recognition and cleavage"/>
    <property type="evidence" value="ECO:0007669"/>
    <property type="project" value="TreeGrafter"/>
</dbReference>
<dbReference type="InterPro" id="IPR011856">
    <property type="entry name" value="tRNA_endonuc-like_dom_sf"/>
</dbReference>
<dbReference type="NCBIfam" id="TIGR00324">
    <property type="entry name" value="endA"/>
    <property type="match status" value="1"/>
</dbReference>
<dbReference type="InterPro" id="IPR006677">
    <property type="entry name" value="tRNA_intron_Endonuc_cat-like"/>
</dbReference>
<evidence type="ECO:0000256" key="8">
    <source>
        <dbReference type="PIRNR" id="PIRNR011789"/>
    </source>
</evidence>
<dbReference type="InterPro" id="IPR036167">
    <property type="entry name" value="tRNA_intron_Endo_cat-like_sf"/>
</dbReference>
<evidence type="ECO:0000313" key="13">
    <source>
        <dbReference type="Proteomes" id="UP000242525"/>
    </source>
</evidence>
<evidence type="ECO:0000256" key="2">
    <source>
        <dbReference type="ARBA" id="ARBA00012573"/>
    </source>
</evidence>
<comment type="caution">
    <text evidence="12">The sequence shown here is derived from an EMBL/GenBank/DDBJ whole genome shotgun (WGS) entry which is preliminary data.</text>
</comment>
<keyword evidence="12" id="KW-0378">Hydrolase</keyword>
<dbReference type="GO" id="GO:0000213">
    <property type="term" value="F:tRNA-intron lyase activity"/>
    <property type="evidence" value="ECO:0007669"/>
    <property type="project" value="UniProtKB-UniRule"/>
</dbReference>
<evidence type="ECO:0000259" key="11">
    <source>
        <dbReference type="Pfam" id="PF01974"/>
    </source>
</evidence>
<dbReference type="InterPro" id="IPR006676">
    <property type="entry name" value="tRNA_splic"/>
</dbReference>
<gene>
    <name evidence="12" type="ORF">BN980_GECA12s02430g</name>
</gene>
<comment type="function">
    <text evidence="5">Constitutes one of the two catalytic subunit of the tRNA-splicing endonuclease complex, a complex responsible for identification and cleavage of the splice sites in pre-tRNA. It cleaves pre-tRNA at the 5'- and 3'-splice sites to release the intron. The products are an intron and two tRNA half-molecules bearing 2',3'-cyclic phosphate and 5'-OH termini. There are no conserved sequences at the splice sites, but the intron is invariably located at the same site in the gene, placing the splice sites an invariant distance from the constant structural features of the tRNA body. This subunit may anchor the endonuclease complex to the nuclear membrane. Probably carries the active site for 5'-splice site cleavage.</text>
</comment>
<dbReference type="InterPro" id="IPR016589">
    <property type="entry name" value="tRNA_splic_SEN2"/>
</dbReference>
<feature type="active site" evidence="9">
    <location>
        <position position="323"/>
    </location>
</feature>
<dbReference type="Pfam" id="PF01974">
    <property type="entry name" value="tRNA_int_endo"/>
    <property type="match status" value="1"/>
</dbReference>
<feature type="active site" evidence="9">
    <location>
        <position position="276"/>
    </location>
</feature>
<dbReference type="PANTHER" id="PTHR21227:SF0">
    <property type="entry name" value="TRNA-SPLICING ENDONUCLEASE SUBUNIT SEN2"/>
    <property type="match status" value="1"/>
</dbReference>
<dbReference type="EC" id="4.6.1.16" evidence="2 8"/>
<keyword evidence="12" id="KW-0540">Nuclease</keyword>
<dbReference type="GO" id="GO:0005737">
    <property type="term" value="C:cytoplasm"/>
    <property type="evidence" value="ECO:0007669"/>
    <property type="project" value="TreeGrafter"/>
</dbReference>
<keyword evidence="12" id="KW-0255">Endonuclease</keyword>
<keyword evidence="4 8" id="KW-0456">Lyase</keyword>
<keyword evidence="10" id="KW-0175">Coiled coil</keyword>
<evidence type="ECO:0000256" key="1">
    <source>
        <dbReference type="ARBA" id="ARBA00008078"/>
    </source>
</evidence>
<proteinExistence type="inferred from homology"/>
<evidence type="ECO:0000256" key="9">
    <source>
        <dbReference type="PIRSR" id="PIRSR011789-1"/>
    </source>
</evidence>
<evidence type="ECO:0000256" key="4">
    <source>
        <dbReference type="ARBA" id="ARBA00023239"/>
    </source>
</evidence>
<comment type="similarity">
    <text evidence="1 8">Belongs to the tRNA-intron endonuclease family.</text>
</comment>
<reference evidence="12" key="1">
    <citation type="submission" date="2014-03" db="EMBL/GenBank/DDBJ databases">
        <authorList>
            <person name="Casaregola S."/>
        </authorList>
    </citation>
    <scope>NUCLEOTIDE SEQUENCE [LARGE SCALE GENOMIC DNA]</scope>
    <source>
        <strain evidence="12">CLIB 918</strain>
    </source>
</reference>
<dbReference type="SUPFAM" id="SSF53032">
    <property type="entry name" value="tRNA-intron endonuclease catalytic domain-like"/>
    <property type="match status" value="1"/>
</dbReference>
<evidence type="ECO:0000256" key="3">
    <source>
        <dbReference type="ARBA" id="ARBA00022694"/>
    </source>
</evidence>
<dbReference type="CDD" id="cd22363">
    <property type="entry name" value="tRNA-intron_lyase_C"/>
    <property type="match status" value="1"/>
</dbReference>
<evidence type="ECO:0000313" key="12">
    <source>
        <dbReference type="EMBL" id="CDO55791.1"/>
    </source>
</evidence>
<dbReference type="EMBL" id="CCBN010000012">
    <property type="protein sequence ID" value="CDO55791.1"/>
    <property type="molecule type" value="Genomic_DNA"/>
</dbReference>
<name>A0A0J9XER8_GEOCN</name>
<protein>
    <recommendedName>
        <fullName evidence="7 8">tRNA-splicing endonuclease subunit Sen2</fullName>
        <ecNumber evidence="2 8">4.6.1.16</ecNumber>
    </recommendedName>
</protein>
<comment type="subunit">
    <text evidence="6">Heterotetramer composed of SEN2, SEN15, SEN34 and SEN54. Interacts directly with SEN54.</text>
</comment>
<evidence type="ECO:0000256" key="7">
    <source>
        <dbReference type="ARBA" id="ARBA00071058"/>
    </source>
</evidence>
<keyword evidence="13" id="KW-1185">Reference proteome</keyword>
<dbReference type="GO" id="GO:0000214">
    <property type="term" value="C:tRNA-intron endonuclease complex"/>
    <property type="evidence" value="ECO:0007669"/>
    <property type="project" value="UniProtKB-UniRule"/>
</dbReference>
<feature type="active site" evidence="9">
    <location>
        <position position="284"/>
    </location>
</feature>
<dbReference type="STRING" id="1173061.A0A0J9XER8"/>
<dbReference type="PIRSF" id="PIRSF011789">
    <property type="entry name" value="tRNA_splic_SEN2"/>
    <property type="match status" value="1"/>
</dbReference>
<dbReference type="GO" id="GO:0003676">
    <property type="term" value="F:nucleic acid binding"/>
    <property type="evidence" value="ECO:0007669"/>
    <property type="project" value="InterPro"/>
</dbReference>
<dbReference type="PANTHER" id="PTHR21227">
    <property type="entry name" value="TRNA-SPLICING ENDONUCLEASE SUBUNIT SEN2"/>
    <property type="match status" value="1"/>
</dbReference>
<dbReference type="Proteomes" id="UP000242525">
    <property type="component" value="Unassembled WGS sequence"/>
</dbReference>
<organism evidence="12 13">
    <name type="scientific">Geotrichum candidum</name>
    <name type="common">Oospora lactis</name>
    <name type="synonym">Dipodascus geotrichum</name>
    <dbReference type="NCBI Taxonomy" id="1173061"/>
    <lineage>
        <taxon>Eukaryota</taxon>
        <taxon>Fungi</taxon>
        <taxon>Dikarya</taxon>
        <taxon>Ascomycota</taxon>
        <taxon>Saccharomycotina</taxon>
        <taxon>Dipodascomycetes</taxon>
        <taxon>Dipodascales</taxon>
        <taxon>Dipodascaceae</taxon>
        <taxon>Geotrichum</taxon>
    </lineage>
</organism>
<feature type="domain" description="tRNA intron endonuclease catalytic" evidence="11">
    <location>
        <begin position="246"/>
        <end position="330"/>
    </location>
</feature>
<feature type="coiled-coil region" evidence="10">
    <location>
        <begin position="124"/>
        <end position="153"/>
    </location>
</feature>
<dbReference type="AlphaFoldDB" id="A0A0J9XER8"/>
<dbReference type="FunFam" id="3.40.1350.10:FF:000011">
    <property type="entry name" value="tRNA-splicing endonuclease subunit Sen2"/>
    <property type="match status" value="1"/>
</dbReference>
<evidence type="ECO:0000256" key="5">
    <source>
        <dbReference type="ARBA" id="ARBA00054838"/>
    </source>
</evidence>
<keyword evidence="3 8" id="KW-0819">tRNA processing</keyword>
<evidence type="ECO:0000256" key="10">
    <source>
        <dbReference type="SAM" id="Coils"/>
    </source>
</evidence>
<dbReference type="OrthoDB" id="10249562at2759"/>
<dbReference type="Gene3D" id="3.40.1350.10">
    <property type="match status" value="1"/>
</dbReference>
<sequence>MNNRSAKRPNLNALYPNPLPVKVKALPPLFLHNPLSWIQYVAEYLFPEEVERIKCRAVIHKSAGVSIVKVLAGKDQDTLWSMGFFGKGTLSRSDPSWFTRTSRRLNLEGSDQLPLTSEEITQVRRQERKKFKEERAKAEQQELENQKKLEKGEAIENVAEPVAPIRPSDIVKVDIESMKTGMRSEDADIVDDEGKLIQQEFMQLMPVEAFFLSSALGVLDVYDSEGNLLEGRKLLEALANNDLEGFLNNYVVYHHFRSKGWCVRSGVKFGTDYLLYKRGPPFTHAEFAVMVVPTSQDEEQNKKNCAEWWLASSIGRVVGGVKKTLVYSYVEIPPLSSEFELKLFLKASKVTDIVYRRWLPMRSRD</sequence>
<accession>A0A0J9XER8</accession>
<evidence type="ECO:0000256" key="6">
    <source>
        <dbReference type="ARBA" id="ARBA00062061"/>
    </source>
</evidence>